<feature type="transmembrane region" description="Helical" evidence="1">
    <location>
        <begin position="96"/>
        <end position="119"/>
    </location>
</feature>
<accession>A0ABN2MVA0</accession>
<organism evidence="2 3">
    <name type="scientific">Pseudonocardia ailaonensis</name>
    <dbReference type="NCBI Taxonomy" id="367279"/>
    <lineage>
        <taxon>Bacteria</taxon>
        <taxon>Bacillati</taxon>
        <taxon>Actinomycetota</taxon>
        <taxon>Actinomycetes</taxon>
        <taxon>Pseudonocardiales</taxon>
        <taxon>Pseudonocardiaceae</taxon>
        <taxon>Pseudonocardia</taxon>
    </lineage>
</organism>
<evidence type="ECO:0000256" key="1">
    <source>
        <dbReference type="SAM" id="Phobius"/>
    </source>
</evidence>
<evidence type="ECO:0000313" key="3">
    <source>
        <dbReference type="Proteomes" id="UP001500449"/>
    </source>
</evidence>
<dbReference type="EMBL" id="BAAAQK010000005">
    <property type="protein sequence ID" value="GAA1839010.1"/>
    <property type="molecule type" value="Genomic_DNA"/>
</dbReference>
<sequence>MTTLTTDRPARTEREGGPPLLVPALVLAALTVAGAVLGGAGPRPDTGADAVLAYAAANGTWMSVGAALLLGSAFPLVVYAATAVRRMQRLGVSAPGPLMGLAGAVLAAGSLMLSALFSWTAAQTAGSGDAGLARTLATLWFGTGSVGFAAPLGLFLLGLGVPAVIRRLVPAPIAWAAIAVGVLALLSTFALITPALYYLVPVARFGGLLVMIAIAATLGRTR</sequence>
<feature type="transmembrane region" description="Helical" evidence="1">
    <location>
        <begin position="139"/>
        <end position="161"/>
    </location>
</feature>
<keyword evidence="1" id="KW-0472">Membrane</keyword>
<evidence type="ECO:0008006" key="4">
    <source>
        <dbReference type="Google" id="ProtNLM"/>
    </source>
</evidence>
<feature type="transmembrane region" description="Helical" evidence="1">
    <location>
        <begin position="198"/>
        <end position="218"/>
    </location>
</feature>
<name>A0ABN2MVA0_9PSEU</name>
<protein>
    <recommendedName>
        <fullName evidence="4">DUF4386 domain-containing protein</fullName>
    </recommendedName>
</protein>
<evidence type="ECO:0000313" key="2">
    <source>
        <dbReference type="EMBL" id="GAA1839010.1"/>
    </source>
</evidence>
<feature type="transmembrane region" description="Helical" evidence="1">
    <location>
        <begin position="173"/>
        <end position="192"/>
    </location>
</feature>
<keyword evidence="1" id="KW-1133">Transmembrane helix</keyword>
<proteinExistence type="predicted"/>
<feature type="transmembrane region" description="Helical" evidence="1">
    <location>
        <begin position="61"/>
        <end position="84"/>
    </location>
</feature>
<gene>
    <name evidence="2" type="ORF">GCM10009836_17570</name>
</gene>
<feature type="transmembrane region" description="Helical" evidence="1">
    <location>
        <begin position="20"/>
        <end position="41"/>
    </location>
</feature>
<dbReference type="Proteomes" id="UP001500449">
    <property type="component" value="Unassembled WGS sequence"/>
</dbReference>
<keyword evidence="3" id="KW-1185">Reference proteome</keyword>
<dbReference type="RefSeq" id="WP_344414375.1">
    <property type="nucleotide sequence ID" value="NZ_BAAAQK010000005.1"/>
</dbReference>
<reference evidence="2 3" key="1">
    <citation type="journal article" date="2019" name="Int. J. Syst. Evol. Microbiol.">
        <title>The Global Catalogue of Microorganisms (GCM) 10K type strain sequencing project: providing services to taxonomists for standard genome sequencing and annotation.</title>
        <authorList>
            <consortium name="The Broad Institute Genomics Platform"/>
            <consortium name="The Broad Institute Genome Sequencing Center for Infectious Disease"/>
            <person name="Wu L."/>
            <person name="Ma J."/>
        </authorList>
    </citation>
    <scope>NUCLEOTIDE SEQUENCE [LARGE SCALE GENOMIC DNA]</scope>
    <source>
        <strain evidence="2 3">JCM 16009</strain>
    </source>
</reference>
<comment type="caution">
    <text evidence="2">The sequence shown here is derived from an EMBL/GenBank/DDBJ whole genome shotgun (WGS) entry which is preliminary data.</text>
</comment>
<keyword evidence="1" id="KW-0812">Transmembrane</keyword>